<dbReference type="PANTHER" id="PTHR19303">
    <property type="entry name" value="TRANSPOSON"/>
    <property type="match status" value="1"/>
</dbReference>
<feature type="domain" description="HTH CENPB-type" evidence="4">
    <location>
        <begin position="65"/>
        <end position="143"/>
    </location>
</feature>
<dbReference type="STRING" id="300112.A0A4S2KT50"/>
<reference evidence="5 6" key="1">
    <citation type="journal article" date="2019" name="Philos. Trans. R. Soc. Lond., B, Biol. Sci.">
        <title>Ant behaviour and brain gene expression of defending hosts depend on the ecological success of the intruding social parasite.</title>
        <authorList>
            <person name="Kaur R."/>
            <person name="Stoldt M."/>
            <person name="Jongepier E."/>
            <person name="Feldmeyer B."/>
            <person name="Menzel F."/>
            <person name="Bornberg-Bauer E."/>
            <person name="Foitzik S."/>
        </authorList>
    </citation>
    <scope>NUCLEOTIDE SEQUENCE [LARGE SCALE GENOMIC DNA]</scope>
    <source>
        <tissue evidence="5">Whole body</tissue>
    </source>
</reference>
<dbReference type="CDD" id="cd20805">
    <property type="entry name" value="C1_DGK_rpt2"/>
    <property type="match status" value="1"/>
</dbReference>
<feature type="non-terminal residue" evidence="5">
    <location>
        <position position="559"/>
    </location>
</feature>
<comment type="subcellular location">
    <subcellularLocation>
        <location evidence="1">Nucleus</location>
    </subcellularLocation>
</comment>
<comment type="caution">
    <text evidence="5">The sequence shown here is derived from an EMBL/GenBank/DDBJ whole genome shotgun (WGS) entry which is preliminary data.</text>
</comment>
<evidence type="ECO:0000256" key="3">
    <source>
        <dbReference type="SAM" id="MobiDB-lite"/>
    </source>
</evidence>
<proteinExistence type="predicted"/>
<keyword evidence="2" id="KW-0238">DNA-binding</keyword>
<dbReference type="InterPro" id="IPR006600">
    <property type="entry name" value="HTH_CenpB_DNA-bd_dom"/>
</dbReference>
<feature type="compositionally biased region" description="Low complexity" evidence="3">
    <location>
        <begin position="484"/>
        <end position="493"/>
    </location>
</feature>
<dbReference type="GO" id="GO:0003677">
    <property type="term" value="F:DNA binding"/>
    <property type="evidence" value="ECO:0007669"/>
    <property type="project" value="UniProtKB-KW"/>
</dbReference>
<feature type="compositionally biased region" description="Basic and acidic residues" evidence="3">
    <location>
        <begin position="459"/>
        <end position="470"/>
    </location>
</feature>
<dbReference type="AlphaFoldDB" id="A0A4S2KT50"/>
<feature type="region of interest" description="Disordered" evidence="3">
    <location>
        <begin position="426"/>
        <end position="505"/>
    </location>
</feature>
<dbReference type="SUPFAM" id="SSF57903">
    <property type="entry name" value="FYVE/PHD zinc finger"/>
    <property type="match status" value="1"/>
</dbReference>
<dbReference type="SUPFAM" id="SSF46689">
    <property type="entry name" value="Homeodomain-like"/>
    <property type="match status" value="1"/>
</dbReference>
<dbReference type="InterPro" id="IPR009057">
    <property type="entry name" value="Homeodomain-like_sf"/>
</dbReference>
<evidence type="ECO:0000256" key="2">
    <source>
        <dbReference type="ARBA" id="ARBA00023125"/>
    </source>
</evidence>
<evidence type="ECO:0000259" key="4">
    <source>
        <dbReference type="PROSITE" id="PS51253"/>
    </source>
</evidence>
<accession>A0A4S2KT50</accession>
<protein>
    <recommendedName>
        <fullName evidence="4">HTH CENPB-type domain-containing protein</fullName>
    </recommendedName>
</protein>
<sequence length="559" mass="62952">MVRTYRRKTTPVDKEQLKKAIVAVKKDNCKIIVAAKQFGIARSTLADWLKKNNGAIAHFDDVAVSHHGGLSIMDSKSESTLVEYLAYCNEMHFGLSTKEIRGLAFDFAKKLNLKVPASWEAARMAGEDWLTNFLKRHRTLSIRKPEATSLARDTSFSRTSQERFFALLKSVLDKYRFPIHCIWNMDETGITTVQTPNRIIGRVKQIEREYFLNGGPPGCTGEANPSGWMNAEHFVKFLQFFQSHVRASVDAPVLLILDNYVSHLSIAGLDYCKANGIIVLSSPPHCSHKLQPLKRTVYDPLKKCVNAQCDNWMTSNPGRTMTMYDIPGIVAKALPLAVTYQNIVSGFECTGISPFNPDIFQEYEFLTNSVTDREYPFTFVDPEKVLNAADPDAADQNEDIDPTALSMTHYDDTLLENLSATTLESIPEAAPRQSTHEERRTSVVLTDSSQMRELATEQAESRQKENEKPATRKRGRPPKNAVQSEPQPSTSGEQESEESKSEKWSDCDEDLDNICCVCSETTENRDDEKQCISCKRRAHNKCVRSSDSAFTCINCQLFK</sequence>
<dbReference type="InterPro" id="IPR011011">
    <property type="entry name" value="Znf_FYVE_PHD"/>
</dbReference>
<name>A0A4S2KT50_9HYME</name>
<dbReference type="Proteomes" id="UP000310200">
    <property type="component" value="Unassembled WGS sequence"/>
</dbReference>
<dbReference type="InterPro" id="IPR017956">
    <property type="entry name" value="AT_hook_DNA-bd_motif"/>
</dbReference>
<dbReference type="Pfam" id="PF02178">
    <property type="entry name" value="AT_hook"/>
    <property type="match status" value="1"/>
</dbReference>
<dbReference type="GO" id="GO:0005634">
    <property type="term" value="C:nucleus"/>
    <property type="evidence" value="ECO:0007669"/>
    <property type="project" value="UniProtKB-SubCell"/>
</dbReference>
<dbReference type="PANTHER" id="PTHR19303:SF71">
    <property type="entry name" value="ZINC FINGER PHD-TYPE DOMAIN-CONTAINING PROTEIN"/>
    <property type="match status" value="1"/>
</dbReference>
<gene>
    <name evidence="5" type="ORF">DBV15_01528</name>
</gene>
<evidence type="ECO:0000313" key="6">
    <source>
        <dbReference type="Proteomes" id="UP000310200"/>
    </source>
</evidence>
<dbReference type="InterPro" id="IPR050863">
    <property type="entry name" value="CenT-Element_Derived"/>
</dbReference>
<evidence type="ECO:0000313" key="5">
    <source>
        <dbReference type="EMBL" id="TGZ53193.1"/>
    </source>
</evidence>
<evidence type="ECO:0000256" key="1">
    <source>
        <dbReference type="ARBA" id="ARBA00004123"/>
    </source>
</evidence>
<dbReference type="PROSITE" id="PS51253">
    <property type="entry name" value="HTH_CENPB"/>
    <property type="match status" value="1"/>
</dbReference>
<dbReference type="Pfam" id="PF03184">
    <property type="entry name" value="DDE_1"/>
    <property type="match status" value="1"/>
</dbReference>
<organism evidence="5 6">
    <name type="scientific">Temnothorax longispinosus</name>
    <dbReference type="NCBI Taxonomy" id="300112"/>
    <lineage>
        <taxon>Eukaryota</taxon>
        <taxon>Metazoa</taxon>
        <taxon>Ecdysozoa</taxon>
        <taxon>Arthropoda</taxon>
        <taxon>Hexapoda</taxon>
        <taxon>Insecta</taxon>
        <taxon>Pterygota</taxon>
        <taxon>Neoptera</taxon>
        <taxon>Endopterygota</taxon>
        <taxon>Hymenoptera</taxon>
        <taxon>Apocrita</taxon>
        <taxon>Aculeata</taxon>
        <taxon>Formicoidea</taxon>
        <taxon>Formicidae</taxon>
        <taxon>Myrmicinae</taxon>
        <taxon>Temnothorax</taxon>
    </lineage>
</organism>
<dbReference type="InterPro" id="IPR004875">
    <property type="entry name" value="DDE_SF_endonuclease_dom"/>
</dbReference>
<dbReference type="EMBL" id="QBLH01001083">
    <property type="protein sequence ID" value="TGZ53193.1"/>
    <property type="molecule type" value="Genomic_DNA"/>
</dbReference>
<keyword evidence="6" id="KW-1185">Reference proteome</keyword>
<dbReference type="Gene3D" id="1.10.10.60">
    <property type="entry name" value="Homeodomain-like"/>
    <property type="match status" value="1"/>
</dbReference>